<dbReference type="Gene3D" id="3.90.176.10">
    <property type="entry name" value="Toxin ADP-ribosyltransferase, Chain A, domain 1"/>
    <property type="match status" value="1"/>
</dbReference>
<dbReference type="PANTHER" id="PTHR45641:SF19">
    <property type="entry name" value="NEPHROCYSTIN-3"/>
    <property type="match status" value="1"/>
</dbReference>
<evidence type="ECO:0000256" key="2">
    <source>
        <dbReference type="ARBA" id="ARBA00022803"/>
    </source>
</evidence>
<organism evidence="6 7">
    <name type="scientific">Didymodactylos carnosus</name>
    <dbReference type="NCBI Taxonomy" id="1234261"/>
    <lineage>
        <taxon>Eukaryota</taxon>
        <taxon>Metazoa</taxon>
        <taxon>Spiralia</taxon>
        <taxon>Gnathifera</taxon>
        <taxon>Rotifera</taxon>
        <taxon>Eurotatoria</taxon>
        <taxon>Bdelloidea</taxon>
        <taxon>Philodinida</taxon>
        <taxon>Philodinidae</taxon>
        <taxon>Didymodactylos</taxon>
    </lineage>
</organism>
<dbReference type="PROSITE" id="PS50005">
    <property type="entry name" value="TPR"/>
    <property type="match status" value="2"/>
</dbReference>
<evidence type="ECO:0000313" key="7">
    <source>
        <dbReference type="Proteomes" id="UP000682733"/>
    </source>
</evidence>
<proteinExistence type="predicted"/>
<dbReference type="SMART" id="SM00028">
    <property type="entry name" value="TPR"/>
    <property type="match status" value="4"/>
</dbReference>
<dbReference type="Pfam" id="PF13181">
    <property type="entry name" value="TPR_8"/>
    <property type="match status" value="1"/>
</dbReference>
<comment type="caution">
    <text evidence="6">The sequence shown here is derived from an EMBL/GenBank/DDBJ whole genome shotgun (WGS) entry which is preliminary data.</text>
</comment>
<dbReference type="EMBL" id="CAJOBA010003183">
    <property type="protein sequence ID" value="CAF3673285.1"/>
    <property type="molecule type" value="Genomic_DNA"/>
</dbReference>
<dbReference type="PROSITE" id="PS51996">
    <property type="entry name" value="TR_MART"/>
    <property type="match status" value="1"/>
</dbReference>
<feature type="repeat" description="TPR" evidence="3">
    <location>
        <begin position="792"/>
        <end position="825"/>
    </location>
</feature>
<dbReference type="InterPro" id="IPR019734">
    <property type="entry name" value="TPR_rpt"/>
</dbReference>
<dbReference type="Proteomes" id="UP000677228">
    <property type="component" value="Unassembled WGS sequence"/>
</dbReference>
<keyword evidence="1" id="KW-0677">Repeat</keyword>
<dbReference type="EMBL" id="CAJNOK010003182">
    <property type="protein sequence ID" value="CAF0890969.1"/>
    <property type="molecule type" value="Genomic_DNA"/>
</dbReference>
<feature type="compositionally biased region" description="Polar residues" evidence="4">
    <location>
        <begin position="1"/>
        <end position="17"/>
    </location>
</feature>
<dbReference type="SUPFAM" id="SSF81901">
    <property type="entry name" value="HCP-like"/>
    <property type="match status" value="1"/>
</dbReference>
<dbReference type="PANTHER" id="PTHR45641">
    <property type="entry name" value="TETRATRICOPEPTIDE REPEAT PROTEIN (AFU_ORTHOLOGUE AFUA_6G03870)"/>
    <property type="match status" value="1"/>
</dbReference>
<evidence type="ECO:0000313" key="6">
    <source>
        <dbReference type="EMBL" id="CAF3673285.1"/>
    </source>
</evidence>
<reference evidence="6" key="1">
    <citation type="submission" date="2021-02" db="EMBL/GenBank/DDBJ databases">
        <authorList>
            <person name="Nowell W R."/>
        </authorList>
    </citation>
    <scope>NUCLEOTIDE SEQUENCE</scope>
</reference>
<keyword evidence="2 3" id="KW-0802">TPR repeat</keyword>
<dbReference type="InterPro" id="IPR011990">
    <property type="entry name" value="TPR-like_helical_dom_sf"/>
</dbReference>
<accession>A0A8S2HS41</accession>
<feature type="repeat" description="TPR" evidence="3">
    <location>
        <begin position="890"/>
        <end position="923"/>
    </location>
</feature>
<name>A0A8S2HS41_9BILA</name>
<dbReference type="AlphaFoldDB" id="A0A8S2HS41"/>
<dbReference type="Proteomes" id="UP000682733">
    <property type="component" value="Unassembled WGS sequence"/>
</dbReference>
<dbReference type="SUPFAM" id="SSF56399">
    <property type="entry name" value="ADP-ribosylation"/>
    <property type="match status" value="1"/>
</dbReference>
<feature type="region of interest" description="Disordered" evidence="4">
    <location>
        <begin position="1"/>
        <end position="20"/>
    </location>
</feature>
<dbReference type="Gene3D" id="1.25.40.10">
    <property type="entry name" value="Tetratricopeptide repeat domain"/>
    <property type="match status" value="1"/>
</dbReference>
<evidence type="ECO:0000256" key="4">
    <source>
        <dbReference type="SAM" id="MobiDB-lite"/>
    </source>
</evidence>
<protein>
    <submittedName>
        <fullName evidence="6">Uncharacterized protein</fullName>
    </submittedName>
</protein>
<evidence type="ECO:0000256" key="3">
    <source>
        <dbReference type="PROSITE-ProRule" id="PRU00339"/>
    </source>
</evidence>
<sequence>MPLMPSNTVTPAISSASPFAEKRQDSLTDRELTNLESHQLIWLDSSMDTKESQITLHNLRKVVDYTKLFDNVEECERYILEKKDTITFLVTSGALGQNLIPRINDLGNIRQIFVYCRNKDFHQQWAELNINFKREKDGLFSEIIRKENTTGRTHSWWISFIDLLCHLPYPEDARFKLINSLKEYYKGKDTELKILAEFLNYTPDQAIRWYTRPTFLFQLLNRALRQQDTTVMFLFGFFIQDIYRQLKAEHEKFKLAHLEKNPIFTVFRGQFISMAEIPSIVTRPDNPLYDFLNYCIVNNSFLSTTLDSALARILTNPSRRPSIDPENVIFEITVDTCLNTRPFADISHLSYIRDEREILFMIGTVFIAETGTEYYDENEKIWHIKLSLTSEKISEDDRNFNAETQRETLKIGVTAITQRLAYANIENIDIVYNELINLYPSENAWILACKYHCYGLHQRFKLNNFTAALSNFEKALEKWYTFLDDVKLNCFFDIGHLRKAIGSCYHDKSYEKYDPDTAMRYLDQAIDYYKLALERATRDEEQIKIFYALEKIFELAGQVNCDKNAKNCYFSMECKYIELGIEKRLQYYSPNDKHLRDGINTLCFYYGKKLEDEVLLAKHCETVLRALLQHPNPYFNTIIYVTDKLLEIYSHVPSKDTELKLKYQLIQHQYKLREYEPKSWDNVVKTNVKKTYVARNHTDLFYTYESLFNYDEALRHSEKALEIYLSQSLQVMNNLYSTFELFKTVVDMYNERLDYDSTLKYLLIKIEYILSWHSSISIDREITNETQKDLLARSYIELARCYLSLHRYDEAVASYETVLEICQQQRCLDFTLIDYVTLELTSIQFENKHDYQLALKYQLLLHEYTHELLKCALDHVCENDDLNRELIEVAKSHERLANIYIRLKQYKTAYEHFLSAVETYQHTTYSYLIGGIQQRIETLQLAISSSDYSSVLLHMSVDYMSELRKARNILFDMENTTAMQSTFRSGLCQPELTEDEMAKCLINWVNSPD</sequence>
<gene>
    <name evidence="5" type="ORF">OVA965_LOCUS9126</name>
    <name evidence="6" type="ORF">TMI583_LOCUS9122</name>
</gene>
<evidence type="ECO:0000256" key="1">
    <source>
        <dbReference type="ARBA" id="ARBA00022737"/>
    </source>
</evidence>
<evidence type="ECO:0000313" key="5">
    <source>
        <dbReference type="EMBL" id="CAF0890969.1"/>
    </source>
</evidence>